<proteinExistence type="inferred from homology"/>
<feature type="transmembrane region" description="Helical" evidence="10">
    <location>
        <begin position="282"/>
        <end position="305"/>
    </location>
</feature>
<name>A0ABR2KN99_9EUKA</name>
<comment type="similarity">
    <text evidence="2">Belongs to the ABC transporter superfamily. ABCA family.</text>
</comment>
<dbReference type="SMART" id="SM00382">
    <property type="entry name" value="AAA"/>
    <property type="match status" value="1"/>
</dbReference>
<feature type="transmembrane region" description="Helical" evidence="10">
    <location>
        <begin position="311"/>
        <end position="332"/>
    </location>
</feature>
<evidence type="ECO:0000256" key="8">
    <source>
        <dbReference type="ARBA" id="ARBA00022989"/>
    </source>
</evidence>
<keyword evidence="4 10" id="KW-0812">Transmembrane</keyword>
<evidence type="ECO:0000256" key="3">
    <source>
        <dbReference type="ARBA" id="ARBA00022448"/>
    </source>
</evidence>
<dbReference type="Proteomes" id="UP001470230">
    <property type="component" value="Unassembled WGS sequence"/>
</dbReference>
<dbReference type="Gene3D" id="3.40.50.300">
    <property type="entry name" value="P-loop containing nucleotide triphosphate hydrolases"/>
    <property type="match status" value="1"/>
</dbReference>
<dbReference type="PANTHER" id="PTHR19229:SF36">
    <property type="entry name" value="ATP-BINDING CASSETTE SUB-FAMILY A MEMBER 2"/>
    <property type="match status" value="1"/>
</dbReference>
<dbReference type="Pfam" id="PF12698">
    <property type="entry name" value="ABC2_membrane_3"/>
    <property type="match status" value="1"/>
</dbReference>
<keyword evidence="9 10" id="KW-0472">Membrane</keyword>
<evidence type="ECO:0000256" key="7">
    <source>
        <dbReference type="ARBA" id="ARBA00022840"/>
    </source>
</evidence>
<evidence type="ECO:0000256" key="1">
    <source>
        <dbReference type="ARBA" id="ARBA00004141"/>
    </source>
</evidence>
<evidence type="ECO:0000256" key="6">
    <source>
        <dbReference type="ARBA" id="ARBA00022741"/>
    </source>
</evidence>
<evidence type="ECO:0000256" key="10">
    <source>
        <dbReference type="SAM" id="Phobius"/>
    </source>
</evidence>
<dbReference type="SUPFAM" id="SSF52540">
    <property type="entry name" value="P-loop containing nucleoside triphosphate hydrolases"/>
    <property type="match status" value="1"/>
</dbReference>
<dbReference type="InterPro" id="IPR026082">
    <property type="entry name" value="ABCA"/>
</dbReference>
<feature type="transmembrane region" description="Helical" evidence="10">
    <location>
        <begin position="386"/>
        <end position="405"/>
    </location>
</feature>
<accession>A0ABR2KN99</accession>
<evidence type="ECO:0000256" key="5">
    <source>
        <dbReference type="ARBA" id="ARBA00022737"/>
    </source>
</evidence>
<dbReference type="PANTHER" id="PTHR19229">
    <property type="entry name" value="ATP-BINDING CASSETTE TRANSPORTER SUBFAMILY A ABCA"/>
    <property type="match status" value="1"/>
</dbReference>
<evidence type="ECO:0000259" key="11">
    <source>
        <dbReference type="PROSITE" id="PS50893"/>
    </source>
</evidence>
<dbReference type="InterPro" id="IPR003593">
    <property type="entry name" value="AAA+_ATPase"/>
</dbReference>
<dbReference type="EMBL" id="JAPFFF010000004">
    <property type="protein sequence ID" value="KAK8892585.1"/>
    <property type="molecule type" value="Genomic_DNA"/>
</dbReference>
<dbReference type="InterPro" id="IPR003439">
    <property type="entry name" value="ABC_transporter-like_ATP-bd"/>
</dbReference>
<keyword evidence="13" id="KW-1185">Reference proteome</keyword>
<keyword evidence="3" id="KW-0813">Transport</keyword>
<evidence type="ECO:0000256" key="9">
    <source>
        <dbReference type="ARBA" id="ARBA00023136"/>
    </source>
</evidence>
<feature type="transmembrane region" description="Helical" evidence="10">
    <location>
        <begin position="244"/>
        <end position="270"/>
    </location>
</feature>
<evidence type="ECO:0000256" key="2">
    <source>
        <dbReference type="ARBA" id="ARBA00008869"/>
    </source>
</evidence>
<organism evidence="12 13">
    <name type="scientific">Tritrichomonas musculus</name>
    <dbReference type="NCBI Taxonomy" id="1915356"/>
    <lineage>
        <taxon>Eukaryota</taxon>
        <taxon>Metamonada</taxon>
        <taxon>Parabasalia</taxon>
        <taxon>Tritrichomonadida</taxon>
        <taxon>Tritrichomonadidae</taxon>
        <taxon>Tritrichomonas</taxon>
    </lineage>
</organism>
<sequence>MKKFTRQIKPLAYRHFLILRRTKNIIFRILFPLVICILAVVSLVLALKNQDNLNPEPATFKDFSISKTPHYAIVCKDNIYNSNFVQNLSTEIYNLIEKDTGKKASMVRFNSTDNFDTWVYNIQLEGKPENLLLGVEIGDDFVESKNIPITLLYNSTITGSDVSLTVYFSQLYRALFKVLGLGDLTTRFVKLSQQELDMMMSAFVPFLMICGLTGFLSVIATITTDDVKSPRRQYLITNKVNLSSYWFSTITIDYVIWFVCSIVCWIAVFAIGSSIIKDNIGLTLWAIFFDGFSYLLFVYCVSFIFTNPDTSGAITMLISMLLVCLSLVVDILRGNKGSDFINWFYGVFPPMNFYSMFSTAGKLSMLPVSSSSNSFGSLWTRKETCPLLVFSILNILIWSLILKLIETLRVKIPGWKTRKDFINNQNEFQVQRSRQMQTEEAIQACHEAENAASSGNTNDYSVLVLHVSRLFFNNEKKVIPAVNDVTFGIKKGSMFGFLGSNGAGKTTLMKIITNEIPASSGTIKINSNYGQNGISICPQFNDHLTNEMTPMEHFKIFSQLFEFDSSINTSNFLNTVIQKLELEEHKNKTIKELSGGNARKVAVALALMNPSDIVLFDEPTSSLDPMARHAVHDLMNSYRGQKTFMVCTHLLDEAESLCDNLSIMFHGSIYVVGTPQYLSSKFGTEWKVDILLENDSEEVANRVTHFMTENLPSARISIKRPTNRIYSIPSDEIEIAPLFKLLKKAVEDHVGIKYFTCSSSTLEKVFLELIIQSEEHENEENIVNANESSNLL</sequence>
<gene>
    <name evidence="12" type="ORF">M9Y10_029824</name>
</gene>
<keyword evidence="8 10" id="KW-1133">Transmembrane helix</keyword>
<feature type="domain" description="ABC transporter" evidence="11">
    <location>
        <begin position="465"/>
        <end position="691"/>
    </location>
</feature>
<dbReference type="PROSITE" id="PS50893">
    <property type="entry name" value="ABC_TRANSPORTER_2"/>
    <property type="match status" value="1"/>
</dbReference>
<reference evidence="12 13" key="1">
    <citation type="submission" date="2024-04" db="EMBL/GenBank/DDBJ databases">
        <title>Tritrichomonas musculus Genome.</title>
        <authorList>
            <person name="Alves-Ferreira E."/>
            <person name="Grigg M."/>
            <person name="Lorenzi H."/>
            <person name="Galac M."/>
        </authorList>
    </citation>
    <scope>NUCLEOTIDE SEQUENCE [LARGE SCALE GENOMIC DNA]</scope>
    <source>
        <strain evidence="12 13">EAF2021</strain>
    </source>
</reference>
<evidence type="ECO:0000313" key="12">
    <source>
        <dbReference type="EMBL" id="KAK8892585.1"/>
    </source>
</evidence>
<dbReference type="InterPro" id="IPR013525">
    <property type="entry name" value="ABC2_TM"/>
</dbReference>
<dbReference type="Pfam" id="PF00005">
    <property type="entry name" value="ABC_tran"/>
    <property type="match status" value="1"/>
</dbReference>
<evidence type="ECO:0000313" key="13">
    <source>
        <dbReference type="Proteomes" id="UP001470230"/>
    </source>
</evidence>
<feature type="transmembrane region" description="Helical" evidence="10">
    <location>
        <begin position="25"/>
        <end position="47"/>
    </location>
</feature>
<evidence type="ECO:0000256" key="4">
    <source>
        <dbReference type="ARBA" id="ARBA00022692"/>
    </source>
</evidence>
<comment type="subcellular location">
    <subcellularLocation>
        <location evidence="1">Membrane</location>
        <topology evidence="1">Multi-pass membrane protein</topology>
    </subcellularLocation>
</comment>
<dbReference type="InterPro" id="IPR017871">
    <property type="entry name" value="ABC_transporter-like_CS"/>
</dbReference>
<dbReference type="InterPro" id="IPR027417">
    <property type="entry name" value="P-loop_NTPase"/>
</dbReference>
<comment type="caution">
    <text evidence="12">The sequence shown here is derived from an EMBL/GenBank/DDBJ whole genome shotgun (WGS) entry which is preliminary data.</text>
</comment>
<protein>
    <recommendedName>
        <fullName evidence="11">ABC transporter domain-containing protein</fullName>
    </recommendedName>
</protein>
<keyword evidence="6" id="KW-0547">Nucleotide-binding</keyword>
<dbReference type="PROSITE" id="PS00211">
    <property type="entry name" value="ABC_TRANSPORTER_1"/>
    <property type="match status" value="1"/>
</dbReference>
<keyword evidence="7" id="KW-0067">ATP-binding</keyword>
<feature type="transmembrane region" description="Helical" evidence="10">
    <location>
        <begin position="201"/>
        <end position="224"/>
    </location>
</feature>
<keyword evidence="5" id="KW-0677">Repeat</keyword>